<keyword evidence="1" id="KW-0472">Membrane</keyword>
<dbReference type="Pfam" id="PF08552">
    <property type="entry name" value="Kei1"/>
    <property type="match status" value="1"/>
</dbReference>
<reference evidence="2" key="1">
    <citation type="submission" date="2020-10" db="EMBL/GenBank/DDBJ databases">
        <authorList>
            <person name="Roach M.J.R."/>
        </authorList>
    </citation>
    <scope>NUCLEOTIDE SEQUENCE</scope>
    <source>
        <strain evidence="2">CBS 1945</strain>
    </source>
</reference>
<sequence length="137" mass="15550">MIYLIDTVGGCAFTLYFVYFWFSHENSSENAGTATTVDANEVVQMVKHLVKRVSEDLSSQSASESYELFMTIAVTIGTTVIRFYFALVMLSFFNQIVLKSKYNSQFRLTTSTNGGRFRIFLNRVEVACFGILNKICK</sequence>
<organism evidence="2 3">
    <name type="scientific">Eeniella nana</name>
    <name type="common">Yeast</name>
    <name type="synonym">Brettanomyces nanus</name>
    <dbReference type="NCBI Taxonomy" id="13502"/>
    <lineage>
        <taxon>Eukaryota</taxon>
        <taxon>Fungi</taxon>
        <taxon>Dikarya</taxon>
        <taxon>Ascomycota</taxon>
        <taxon>Saccharomycotina</taxon>
        <taxon>Pichiomycetes</taxon>
        <taxon>Pichiales</taxon>
        <taxon>Pichiaceae</taxon>
        <taxon>Brettanomyces</taxon>
    </lineage>
</organism>
<accession>A0A875S7V8</accession>
<evidence type="ECO:0000313" key="2">
    <source>
        <dbReference type="EMBL" id="QPG75234.1"/>
    </source>
</evidence>
<gene>
    <name evidence="2" type="ORF">FOA43_002584</name>
</gene>
<dbReference type="PANTHER" id="PTHR28077:SF1">
    <property type="entry name" value="INOSITOL PHOSPHORYLCERAMIDE SYNTHASE REGULATORY SUBUNIT KEI1"/>
    <property type="match status" value="1"/>
</dbReference>
<dbReference type="AlphaFoldDB" id="A0A875S7V8"/>
<dbReference type="GO" id="GO:0070917">
    <property type="term" value="F:inositol phosphoceramide synthase regulator activity"/>
    <property type="evidence" value="ECO:0007669"/>
    <property type="project" value="InterPro"/>
</dbReference>
<keyword evidence="3" id="KW-1185">Reference proteome</keyword>
<dbReference type="GO" id="GO:0000139">
    <property type="term" value="C:Golgi membrane"/>
    <property type="evidence" value="ECO:0007669"/>
    <property type="project" value="TreeGrafter"/>
</dbReference>
<evidence type="ECO:0000313" key="3">
    <source>
        <dbReference type="Proteomes" id="UP000662931"/>
    </source>
</evidence>
<keyword evidence="1" id="KW-1133">Transmembrane helix</keyword>
<dbReference type="KEGG" id="bnn:FOA43_002584"/>
<dbReference type="GeneID" id="62195985"/>
<keyword evidence="1" id="KW-0812">Transmembrane</keyword>
<dbReference type="GO" id="GO:0006673">
    <property type="term" value="P:inositol phosphoceramide metabolic process"/>
    <property type="evidence" value="ECO:0007669"/>
    <property type="project" value="InterPro"/>
</dbReference>
<proteinExistence type="predicted"/>
<feature type="transmembrane region" description="Helical" evidence="1">
    <location>
        <begin position="68"/>
        <end position="93"/>
    </location>
</feature>
<dbReference type="Proteomes" id="UP000662931">
    <property type="component" value="Chromosome 2"/>
</dbReference>
<dbReference type="EMBL" id="CP064813">
    <property type="protein sequence ID" value="QPG75234.1"/>
    <property type="molecule type" value="Genomic_DNA"/>
</dbReference>
<dbReference type="OrthoDB" id="3338076at2759"/>
<name>A0A875S7V8_EENNA</name>
<protein>
    <submittedName>
        <fullName evidence="2">Uncharacterized protein</fullName>
    </submittedName>
</protein>
<dbReference type="RefSeq" id="XP_038778799.1">
    <property type="nucleotide sequence ID" value="XM_038922871.1"/>
</dbReference>
<dbReference type="InterPro" id="IPR013862">
    <property type="entry name" value="Kei1"/>
</dbReference>
<evidence type="ECO:0000256" key="1">
    <source>
        <dbReference type="SAM" id="Phobius"/>
    </source>
</evidence>
<dbReference type="PANTHER" id="PTHR28077">
    <property type="entry name" value="INOSITOL PHOSPHORYLCERAMIDE SYNTHASE REGULATORY SUBUNIT KEI1"/>
    <property type="match status" value="1"/>
</dbReference>
<dbReference type="GO" id="GO:0070916">
    <property type="term" value="C:inositol phosphoceramide synthase complex"/>
    <property type="evidence" value="ECO:0007669"/>
    <property type="project" value="TreeGrafter"/>
</dbReference>